<reference evidence="3" key="1">
    <citation type="journal article" date="2014" name="Proc. Natl. Acad. Sci. U.S.A.">
        <title>Extensive sampling of basidiomycete genomes demonstrates inadequacy of the white-rot/brown-rot paradigm for wood decay fungi.</title>
        <authorList>
            <person name="Riley R."/>
            <person name="Salamov A.A."/>
            <person name="Brown D.W."/>
            <person name="Nagy L.G."/>
            <person name="Floudas D."/>
            <person name="Held B.W."/>
            <person name="Levasseur A."/>
            <person name="Lombard V."/>
            <person name="Morin E."/>
            <person name="Otillar R."/>
            <person name="Lindquist E.A."/>
            <person name="Sun H."/>
            <person name="LaButti K.M."/>
            <person name="Schmutz J."/>
            <person name="Jabbour D."/>
            <person name="Luo H."/>
            <person name="Baker S.E."/>
            <person name="Pisabarro A.G."/>
            <person name="Walton J.D."/>
            <person name="Blanchette R.A."/>
            <person name="Henrissat B."/>
            <person name="Martin F."/>
            <person name="Cullen D."/>
            <person name="Hibbett D.S."/>
            <person name="Grigoriev I.V."/>
        </authorList>
    </citation>
    <scope>NUCLEOTIDE SEQUENCE [LARGE SCALE GENOMIC DNA]</scope>
    <source>
        <strain evidence="3">MUCL 33604</strain>
    </source>
</reference>
<feature type="region of interest" description="Disordered" evidence="1">
    <location>
        <begin position="339"/>
        <end position="358"/>
    </location>
</feature>
<protein>
    <submittedName>
        <fullName evidence="2">Uncharacterized protein</fullName>
    </submittedName>
</protein>
<gene>
    <name evidence="2" type="ORF">JAAARDRAFT_204183</name>
</gene>
<proteinExistence type="predicted"/>
<evidence type="ECO:0000256" key="1">
    <source>
        <dbReference type="SAM" id="MobiDB-lite"/>
    </source>
</evidence>
<evidence type="ECO:0000313" key="3">
    <source>
        <dbReference type="Proteomes" id="UP000027265"/>
    </source>
</evidence>
<dbReference type="EMBL" id="KL197712">
    <property type="protein sequence ID" value="KDQ61739.1"/>
    <property type="molecule type" value="Genomic_DNA"/>
</dbReference>
<organism evidence="2 3">
    <name type="scientific">Jaapia argillacea MUCL 33604</name>
    <dbReference type="NCBI Taxonomy" id="933084"/>
    <lineage>
        <taxon>Eukaryota</taxon>
        <taxon>Fungi</taxon>
        <taxon>Dikarya</taxon>
        <taxon>Basidiomycota</taxon>
        <taxon>Agaricomycotina</taxon>
        <taxon>Agaricomycetes</taxon>
        <taxon>Agaricomycetidae</taxon>
        <taxon>Jaapiales</taxon>
        <taxon>Jaapiaceae</taxon>
        <taxon>Jaapia</taxon>
    </lineage>
</organism>
<dbReference type="HOGENOM" id="CLU_733754_0_0_1"/>
<keyword evidence="3" id="KW-1185">Reference proteome</keyword>
<dbReference type="InParanoid" id="A0A067Q422"/>
<evidence type="ECO:0000313" key="2">
    <source>
        <dbReference type="EMBL" id="KDQ61739.1"/>
    </source>
</evidence>
<accession>A0A067Q422</accession>
<sequence>MTAAGSWVYSDTRTPDTFNLCAPRVRSRREWMSNIRRSRLWRNNSRDSLSTFIDEVQSRVKWKPSCVGAHQLIIDSRRLISARPSSSQTYSDVFIWCPLPSPIILLYEFHSQGSHSSSSSPLWTLKINSIYARLIREAHLRLIFLFPTFTNRKLLIPSQPRLHCPSIDYILIIAEHRRLQSISLRQKPVERLPRQTFTFGITGAFEGLPPSPDTSQSLNQIHESLLSTSSSLRFHPPYPCFLEDHYRVCIDSNKTSDLPSLSDEASLENVPPLPTSTTPFIAPPFKSTLPYQFPHISNTVQPCQDSWTSSSECIYCSDSLVTPASLEWDAMHPPDHSPINSYSSRLPAAPPPHHSPETRTRWCRTYSISDGFLSSIS</sequence>
<dbReference type="Proteomes" id="UP000027265">
    <property type="component" value="Unassembled WGS sequence"/>
</dbReference>
<dbReference type="AlphaFoldDB" id="A0A067Q422"/>
<name>A0A067Q422_9AGAM</name>